<dbReference type="EMBL" id="BONI01000147">
    <property type="protein sequence ID" value="GIG11540.1"/>
    <property type="molecule type" value="Genomic_DNA"/>
</dbReference>
<evidence type="ECO:0000313" key="4">
    <source>
        <dbReference type="Proteomes" id="UP000630887"/>
    </source>
</evidence>
<name>A0A8J3L2Z9_9ACTN</name>
<organism evidence="3 4">
    <name type="scientific">Catellatospora coxensis</name>
    <dbReference type="NCBI Taxonomy" id="310354"/>
    <lineage>
        <taxon>Bacteria</taxon>
        <taxon>Bacillati</taxon>
        <taxon>Actinomycetota</taxon>
        <taxon>Actinomycetes</taxon>
        <taxon>Micromonosporales</taxon>
        <taxon>Micromonosporaceae</taxon>
        <taxon>Catellatospora</taxon>
    </lineage>
</organism>
<dbReference type="InterPro" id="IPR009100">
    <property type="entry name" value="AcylCoA_DH/oxidase_NM_dom_sf"/>
</dbReference>
<reference evidence="3 4" key="1">
    <citation type="submission" date="2021-01" db="EMBL/GenBank/DDBJ databases">
        <title>Whole genome shotgun sequence of Catellatospora coxensis NBRC 107359.</title>
        <authorList>
            <person name="Komaki H."/>
            <person name="Tamura T."/>
        </authorList>
    </citation>
    <scope>NUCLEOTIDE SEQUENCE [LARGE SCALE GENOMIC DNA]</scope>
    <source>
        <strain evidence="3 4">NBRC 107359</strain>
    </source>
</reference>
<feature type="domain" description="Acyl-CoA dehydrogenase C-terminal" evidence="2">
    <location>
        <begin position="222"/>
        <end position="351"/>
    </location>
</feature>
<dbReference type="AlphaFoldDB" id="A0A8J3L2Z9"/>
<dbReference type="Pfam" id="PF08028">
    <property type="entry name" value="Acyl-CoA_dh_2"/>
    <property type="match status" value="1"/>
</dbReference>
<gene>
    <name evidence="3" type="ORF">Cco03nite_82400</name>
</gene>
<dbReference type="Gene3D" id="1.20.140.10">
    <property type="entry name" value="Butyryl-CoA Dehydrogenase, subunit A, domain 3"/>
    <property type="match status" value="1"/>
</dbReference>
<keyword evidence="1" id="KW-0560">Oxidoreductase</keyword>
<dbReference type="GO" id="GO:0033539">
    <property type="term" value="P:fatty acid beta-oxidation using acyl-CoA dehydrogenase"/>
    <property type="evidence" value="ECO:0007669"/>
    <property type="project" value="TreeGrafter"/>
</dbReference>
<dbReference type="InterPro" id="IPR037069">
    <property type="entry name" value="AcylCoA_DH/ox_N_sf"/>
</dbReference>
<evidence type="ECO:0000256" key="1">
    <source>
        <dbReference type="ARBA" id="ARBA00023002"/>
    </source>
</evidence>
<dbReference type="InterPro" id="IPR036250">
    <property type="entry name" value="AcylCo_DH-like_C"/>
</dbReference>
<keyword evidence="4" id="KW-1185">Reference proteome</keyword>
<dbReference type="PANTHER" id="PTHR48083">
    <property type="entry name" value="MEDIUM-CHAIN SPECIFIC ACYL-COA DEHYDROGENASE, MITOCHONDRIAL-RELATED"/>
    <property type="match status" value="1"/>
</dbReference>
<dbReference type="Gene3D" id="2.40.110.10">
    <property type="entry name" value="Butyryl-CoA Dehydrogenase, subunit A, domain 2"/>
    <property type="match status" value="1"/>
</dbReference>
<dbReference type="InterPro" id="IPR050741">
    <property type="entry name" value="Acyl-CoA_dehydrogenase"/>
</dbReference>
<dbReference type="InterPro" id="IPR046373">
    <property type="entry name" value="Acyl-CoA_Oxase/DH_mid-dom_sf"/>
</dbReference>
<dbReference type="GO" id="GO:0005737">
    <property type="term" value="C:cytoplasm"/>
    <property type="evidence" value="ECO:0007669"/>
    <property type="project" value="TreeGrafter"/>
</dbReference>
<evidence type="ECO:0000259" key="2">
    <source>
        <dbReference type="Pfam" id="PF08028"/>
    </source>
</evidence>
<evidence type="ECO:0000313" key="3">
    <source>
        <dbReference type="EMBL" id="GIG11540.1"/>
    </source>
</evidence>
<dbReference type="Gene3D" id="1.10.540.10">
    <property type="entry name" value="Acyl-CoA dehydrogenase/oxidase, N-terminal domain"/>
    <property type="match status" value="1"/>
</dbReference>
<dbReference type="GO" id="GO:0050660">
    <property type="term" value="F:flavin adenine dinucleotide binding"/>
    <property type="evidence" value="ECO:0007669"/>
    <property type="project" value="InterPro"/>
</dbReference>
<dbReference type="Proteomes" id="UP000630887">
    <property type="component" value="Unassembled WGS sequence"/>
</dbReference>
<protein>
    <submittedName>
        <fullName evidence="3">Acyl-CoA dehydrogenase</fullName>
    </submittedName>
</protein>
<proteinExistence type="predicted"/>
<dbReference type="PIRSF" id="PIRSF016578">
    <property type="entry name" value="HsaA"/>
    <property type="match status" value="1"/>
</dbReference>
<sequence>MPLLRKNSLWQEQNRRLSDESVEAMTAAGIFRMRTPARYGGYESDAHTMVDVGIELGRGDGACAFDVAAWWITSWNVGLFPDEVQDEVFADPDTRICGTLALNGTGVARPGGIVVNGQWAFNSGAAHSRYKLLSTLMIPAEGEPEPVMAVVPMKSLRLIDDWEVSALSGTGSVSAVAEDLFVPMTHVMRIAAFTAGEYGSKLNVELPMFRAPLVGAVAASTAGKMIGMARAASELFYDRINRRPVANTSYERQVDAPITHLQAADAALKIDEAEGHARRIATMVDEKGLTGQEWTLQERAFARAVGGRVPQLTAEAVDLLAGGLGASSIYLKDPVQRIRRDVRAVTLHALHLPSTTLELYGRVLCGLEPNTFFV</sequence>
<comment type="caution">
    <text evidence="3">The sequence shown here is derived from an EMBL/GenBank/DDBJ whole genome shotgun (WGS) entry which is preliminary data.</text>
</comment>
<accession>A0A8J3L2Z9</accession>
<dbReference type="SUPFAM" id="SSF47203">
    <property type="entry name" value="Acyl-CoA dehydrogenase C-terminal domain-like"/>
    <property type="match status" value="1"/>
</dbReference>
<dbReference type="SUPFAM" id="SSF56645">
    <property type="entry name" value="Acyl-CoA dehydrogenase NM domain-like"/>
    <property type="match status" value="1"/>
</dbReference>
<dbReference type="GO" id="GO:0016712">
    <property type="term" value="F:oxidoreductase activity, acting on paired donors, with incorporation or reduction of molecular oxygen, reduced flavin or flavoprotein as one donor, and incorporation of one atom of oxygen"/>
    <property type="evidence" value="ECO:0007669"/>
    <property type="project" value="TreeGrafter"/>
</dbReference>
<dbReference type="GO" id="GO:0003995">
    <property type="term" value="F:acyl-CoA dehydrogenase activity"/>
    <property type="evidence" value="ECO:0007669"/>
    <property type="project" value="TreeGrafter"/>
</dbReference>
<dbReference type="PANTHER" id="PTHR48083:SF19">
    <property type="entry name" value="FLAVIN-DEPENDENT MONOOXYGENASE, OXYGENASE SUBUNIT HSAA"/>
    <property type="match status" value="1"/>
</dbReference>
<dbReference type="InterPro" id="IPR013107">
    <property type="entry name" value="Acyl-CoA_DH_C"/>
</dbReference>